<dbReference type="AlphaFoldDB" id="A0A6J4KU88"/>
<dbReference type="GO" id="GO:0003677">
    <property type="term" value="F:DNA binding"/>
    <property type="evidence" value="ECO:0007669"/>
    <property type="project" value="InterPro"/>
</dbReference>
<evidence type="ECO:0000313" key="2">
    <source>
        <dbReference type="EMBL" id="CAA9314424.1"/>
    </source>
</evidence>
<dbReference type="PANTHER" id="PTHR33215">
    <property type="entry name" value="PROTEIN DISTAL ANTENNA"/>
    <property type="match status" value="1"/>
</dbReference>
<dbReference type="GO" id="GO:0004803">
    <property type="term" value="F:transposase activity"/>
    <property type="evidence" value="ECO:0007669"/>
    <property type="project" value="InterPro"/>
</dbReference>
<reference evidence="2" key="1">
    <citation type="submission" date="2020-02" db="EMBL/GenBank/DDBJ databases">
        <authorList>
            <person name="Meier V. D."/>
        </authorList>
    </citation>
    <scope>NUCLEOTIDE SEQUENCE</scope>
    <source>
        <strain evidence="2">AVDCRST_MAG89</strain>
    </source>
</reference>
<gene>
    <name evidence="2" type="ORF">AVDCRST_MAG89-1330</name>
</gene>
<name>A0A6J4KU88_9BACT</name>
<dbReference type="Gene3D" id="1.10.10.60">
    <property type="entry name" value="Homeodomain-like"/>
    <property type="match status" value="1"/>
</dbReference>
<feature type="coiled-coil region" evidence="1">
    <location>
        <begin position="66"/>
        <end position="93"/>
    </location>
</feature>
<proteinExistence type="predicted"/>
<sequence>MAEKRRQFTREFKLEAVRLIASGERKVEELARDLGVRADLLRGWMKQAEGRAGLKKEDVFPGNGKLTTRDEELRALRRELEEVKQERDFLKKAATYFAKGSR</sequence>
<dbReference type="GO" id="GO:0006313">
    <property type="term" value="P:DNA transposition"/>
    <property type="evidence" value="ECO:0007669"/>
    <property type="project" value="InterPro"/>
</dbReference>
<dbReference type="PANTHER" id="PTHR33215:SF13">
    <property type="entry name" value="PROTEIN DISTAL ANTENNA"/>
    <property type="match status" value="1"/>
</dbReference>
<dbReference type="EMBL" id="CADCTV010000294">
    <property type="protein sequence ID" value="CAA9314424.1"/>
    <property type="molecule type" value="Genomic_DNA"/>
</dbReference>
<accession>A0A6J4KU88</accession>
<dbReference type="Pfam" id="PF01527">
    <property type="entry name" value="HTH_Tnp_1"/>
    <property type="match status" value="1"/>
</dbReference>
<organism evidence="2">
    <name type="scientific">uncultured Gemmatimonadota bacterium</name>
    <dbReference type="NCBI Taxonomy" id="203437"/>
    <lineage>
        <taxon>Bacteria</taxon>
        <taxon>Pseudomonadati</taxon>
        <taxon>Gemmatimonadota</taxon>
        <taxon>environmental samples</taxon>
    </lineage>
</organism>
<dbReference type="SUPFAM" id="SSF46689">
    <property type="entry name" value="Homeodomain-like"/>
    <property type="match status" value="1"/>
</dbReference>
<dbReference type="InterPro" id="IPR002514">
    <property type="entry name" value="Transposase_8"/>
</dbReference>
<dbReference type="InterPro" id="IPR051839">
    <property type="entry name" value="RD_transcriptional_regulator"/>
</dbReference>
<dbReference type="InterPro" id="IPR009057">
    <property type="entry name" value="Homeodomain-like_sf"/>
</dbReference>
<keyword evidence="1" id="KW-0175">Coiled coil</keyword>
<protein>
    <submittedName>
        <fullName evidence="2">Mobile element protein</fullName>
    </submittedName>
</protein>
<evidence type="ECO:0000256" key="1">
    <source>
        <dbReference type="SAM" id="Coils"/>
    </source>
</evidence>